<dbReference type="Gene3D" id="3.40.395.10">
    <property type="entry name" value="Adenoviral Proteinase, Chain A"/>
    <property type="match status" value="1"/>
</dbReference>
<proteinExistence type="inferred from homology"/>
<keyword evidence="2 6" id="KW-0645">Protease</keyword>
<dbReference type="GO" id="GO:0008234">
    <property type="term" value="F:cysteine-type peptidase activity"/>
    <property type="evidence" value="ECO:0007669"/>
    <property type="project" value="UniProtKB-KW"/>
</dbReference>
<dbReference type="AlphaFoldDB" id="A0AAV9XXH0"/>
<dbReference type="Proteomes" id="UP001311799">
    <property type="component" value="Unassembled WGS sequence"/>
</dbReference>
<evidence type="ECO:0000256" key="1">
    <source>
        <dbReference type="ARBA" id="ARBA00005234"/>
    </source>
</evidence>
<dbReference type="InterPro" id="IPR038765">
    <property type="entry name" value="Papain-like_cys_pep_sf"/>
</dbReference>
<dbReference type="GO" id="GO:0006508">
    <property type="term" value="P:proteolysis"/>
    <property type="evidence" value="ECO:0007669"/>
    <property type="project" value="UniProtKB-KW"/>
</dbReference>
<evidence type="ECO:0000256" key="2">
    <source>
        <dbReference type="ARBA" id="ARBA00022670"/>
    </source>
</evidence>
<dbReference type="PANTHER" id="PTHR46915">
    <property type="entry name" value="UBIQUITIN-LIKE PROTEASE 4-RELATED"/>
    <property type="match status" value="1"/>
</dbReference>
<feature type="domain" description="Ubiquitin-like protease family profile" evidence="5">
    <location>
        <begin position="34"/>
        <end position="313"/>
    </location>
</feature>
<keyword evidence="4" id="KW-0788">Thiol protease</keyword>
<evidence type="ECO:0000259" key="5">
    <source>
        <dbReference type="PROSITE" id="PS50600"/>
    </source>
</evidence>
<comment type="similarity">
    <text evidence="1">Belongs to the peptidase C48 family.</text>
</comment>
<sequence length="433" mass="52007">MSRKIYLDKNENNERESDYELIDTCEKVELNGICLDKEKAIKQITKNEYLDDLIIDFFLELAKVICVNNDGNIIYLDDEKYADIITVTDYLDDEEEMRVDTKKEQRIMINEKNKFKSKINYCILTSLFNTILSGCREILDDYMCIRRWLKKLNTPILLSDVIVIPMHCSSSSHWWLMIICYPWRLFESRNSRIRFRIRSSDEKNNNSNSIENSSKGWIICMDSLGNRNVSITEKKKQVLKILRFLNVEYYTNNMYSKYISSEDVYIKSPENILKIEENKLLSDWFVLHSPRNVPYQENSFDCGVYIIEYIHLLFHLGTEMFNNMTIKYESEFDYMNKNTIFNNKWINNRRNVYARTIDFISYNTNWTKDTCLKNRLVNIFDDNMEIYKAEDNREIKFSSSTRNSNYNRKRFSMYSFNRNYFFGNKDGRNNEKK</sequence>
<name>A0AAV9XXH0_9CRYT</name>
<gene>
    <name evidence="6" type="ORF">RS030_2371</name>
</gene>
<accession>A0AAV9XXH0</accession>
<evidence type="ECO:0000313" key="6">
    <source>
        <dbReference type="EMBL" id="KAK6588799.1"/>
    </source>
</evidence>
<reference evidence="6 7" key="1">
    <citation type="submission" date="2023-10" db="EMBL/GenBank/DDBJ databases">
        <title>Comparative genomics analysis reveals potential genetic determinants of host preference in Cryptosporidium xiaoi.</title>
        <authorList>
            <person name="Xiao L."/>
            <person name="Li J."/>
        </authorList>
    </citation>
    <scope>NUCLEOTIDE SEQUENCE [LARGE SCALE GENOMIC DNA]</scope>
    <source>
        <strain evidence="6 7">52996</strain>
    </source>
</reference>
<dbReference type="SUPFAM" id="SSF54001">
    <property type="entry name" value="Cysteine proteinases"/>
    <property type="match status" value="1"/>
</dbReference>
<dbReference type="EMBL" id="JAWDEY010000022">
    <property type="protein sequence ID" value="KAK6588799.1"/>
    <property type="molecule type" value="Genomic_DNA"/>
</dbReference>
<comment type="caution">
    <text evidence="6">The sequence shown here is derived from an EMBL/GenBank/DDBJ whole genome shotgun (WGS) entry which is preliminary data.</text>
</comment>
<evidence type="ECO:0000256" key="4">
    <source>
        <dbReference type="ARBA" id="ARBA00022807"/>
    </source>
</evidence>
<evidence type="ECO:0000313" key="7">
    <source>
        <dbReference type="Proteomes" id="UP001311799"/>
    </source>
</evidence>
<organism evidence="6 7">
    <name type="scientific">Cryptosporidium xiaoi</name>
    <dbReference type="NCBI Taxonomy" id="659607"/>
    <lineage>
        <taxon>Eukaryota</taxon>
        <taxon>Sar</taxon>
        <taxon>Alveolata</taxon>
        <taxon>Apicomplexa</taxon>
        <taxon>Conoidasida</taxon>
        <taxon>Coccidia</taxon>
        <taxon>Eucoccidiorida</taxon>
        <taxon>Eimeriorina</taxon>
        <taxon>Cryptosporidiidae</taxon>
        <taxon>Cryptosporidium</taxon>
    </lineage>
</organism>
<dbReference type="GO" id="GO:0016926">
    <property type="term" value="P:protein desumoylation"/>
    <property type="evidence" value="ECO:0007669"/>
    <property type="project" value="UniProtKB-ARBA"/>
</dbReference>
<dbReference type="PROSITE" id="PS50600">
    <property type="entry name" value="ULP_PROTEASE"/>
    <property type="match status" value="1"/>
</dbReference>
<dbReference type="InterPro" id="IPR003653">
    <property type="entry name" value="Peptidase_C48_C"/>
</dbReference>
<dbReference type="Pfam" id="PF02902">
    <property type="entry name" value="Peptidase_C48"/>
    <property type="match status" value="1"/>
</dbReference>
<protein>
    <submittedName>
        <fullName evidence="6">ULP1 like protease with a chlamydin like cysteine protease domain</fullName>
    </submittedName>
</protein>
<keyword evidence="3" id="KW-0378">Hydrolase</keyword>
<dbReference type="PANTHER" id="PTHR46915:SF2">
    <property type="entry name" value="UBIQUITIN-LIKE PROTEASE 4"/>
    <property type="match status" value="1"/>
</dbReference>
<keyword evidence="7" id="KW-1185">Reference proteome</keyword>
<evidence type="ECO:0000256" key="3">
    <source>
        <dbReference type="ARBA" id="ARBA00022801"/>
    </source>
</evidence>